<dbReference type="PROSITE" id="PS51257">
    <property type="entry name" value="PROKAR_LIPOPROTEIN"/>
    <property type="match status" value="1"/>
</dbReference>
<feature type="chain" id="PRO_5038424454" evidence="1">
    <location>
        <begin position="25"/>
        <end position="343"/>
    </location>
</feature>
<dbReference type="NCBIfam" id="TIGR02122">
    <property type="entry name" value="TRAP_TAXI"/>
    <property type="match status" value="1"/>
</dbReference>
<dbReference type="OrthoDB" id="9776669at2"/>
<reference evidence="2 3" key="1">
    <citation type="journal article" date="2015" name="Antonie Van Leeuwenhoek">
        <title>Oceanobacillus bengalensis sp. nov., a bacterium isolated from seawater of the Bay of Bengal.</title>
        <authorList>
            <person name="Yongchang O."/>
            <person name="Xiang W."/>
            <person name="Wang G."/>
        </authorList>
    </citation>
    <scope>NUCLEOTIDE SEQUENCE [LARGE SCALE GENOMIC DNA]</scope>
    <source>
        <strain evidence="2 3">MCCC 1K00260</strain>
    </source>
</reference>
<comment type="caution">
    <text evidence="2">The sequence shown here is derived from an EMBL/GenBank/DDBJ whole genome shotgun (WGS) entry which is preliminary data.</text>
</comment>
<dbReference type="Pfam" id="PF16868">
    <property type="entry name" value="NMT1_3"/>
    <property type="match status" value="1"/>
</dbReference>
<dbReference type="Proteomes" id="UP000281813">
    <property type="component" value="Unassembled WGS sequence"/>
</dbReference>
<proteinExistence type="predicted"/>
<dbReference type="InterPro" id="IPR011852">
    <property type="entry name" value="TRAP_TAXI"/>
</dbReference>
<evidence type="ECO:0000313" key="3">
    <source>
        <dbReference type="Proteomes" id="UP000281813"/>
    </source>
</evidence>
<dbReference type="PANTHER" id="PTHR42941">
    <property type="entry name" value="SLL1037 PROTEIN"/>
    <property type="match status" value="1"/>
</dbReference>
<protein>
    <submittedName>
        <fullName evidence="2">TAXI family TRAP transporter solute-binding subunit</fullName>
    </submittedName>
</protein>
<organism evidence="2 3">
    <name type="scientific">Oceanobacillus bengalensis</name>
    <dbReference type="NCBI Taxonomy" id="1435466"/>
    <lineage>
        <taxon>Bacteria</taxon>
        <taxon>Bacillati</taxon>
        <taxon>Bacillota</taxon>
        <taxon>Bacilli</taxon>
        <taxon>Bacillales</taxon>
        <taxon>Bacillaceae</taxon>
        <taxon>Oceanobacillus</taxon>
    </lineage>
</organism>
<evidence type="ECO:0000313" key="2">
    <source>
        <dbReference type="EMBL" id="RKQ12452.1"/>
    </source>
</evidence>
<keyword evidence="3" id="KW-1185">Reference proteome</keyword>
<name>A0A494YSB6_9BACI</name>
<dbReference type="Gene3D" id="3.40.190.10">
    <property type="entry name" value="Periplasmic binding protein-like II"/>
    <property type="match status" value="2"/>
</dbReference>
<accession>A0A494YSB6</accession>
<dbReference type="AlphaFoldDB" id="A0A494YSB6"/>
<keyword evidence="1" id="KW-0732">Signal</keyword>
<gene>
    <name evidence="2" type="ORF">D8M05_18110</name>
</gene>
<sequence>MNVSRQTAIATLMLLCLFILSACGNENVVSKADEASIKTDKTSPIQTTIIGGRTGGAWSIFTEGIAESIRRNNVGSMITVEPGGIVENPPTVGVNKIPYGLSYAMTAYAAYIGEEPYERAYEDIRAVSVVIPANYYQFVVPADVPFDSFEEIVENQVALRLAVDQKGSAGEIITRNIFESYGVSYDDITTWGGSVDYLGGSKAFEMMSDHRIDATGDAVSVPSSDIIEASTILDLKIIALSQETVQVVSEKLGMEPNTIEAGSYTFLDEDLNTLSTQAILMVHKDVPEEEVYQVTKSIYDNLEYLGNVHEEFKKLIAEKMTDVGNVPLHPGAETFFREQGLIE</sequence>
<evidence type="ECO:0000256" key="1">
    <source>
        <dbReference type="SAM" id="SignalP"/>
    </source>
</evidence>
<dbReference type="PANTHER" id="PTHR42941:SF1">
    <property type="entry name" value="SLL1037 PROTEIN"/>
    <property type="match status" value="1"/>
</dbReference>
<dbReference type="SUPFAM" id="SSF53850">
    <property type="entry name" value="Periplasmic binding protein-like II"/>
    <property type="match status" value="1"/>
</dbReference>
<dbReference type="EMBL" id="RBZO01000042">
    <property type="protein sequence ID" value="RKQ12452.1"/>
    <property type="molecule type" value="Genomic_DNA"/>
</dbReference>
<feature type="signal peptide" evidence="1">
    <location>
        <begin position="1"/>
        <end position="24"/>
    </location>
</feature>